<evidence type="ECO:0000313" key="3">
    <source>
        <dbReference type="EMBL" id="KAK3313852.1"/>
    </source>
</evidence>
<dbReference type="PANTHER" id="PTHR21354">
    <property type="entry name" value="ZINC FINGER PROTEIN 511"/>
    <property type="match status" value="1"/>
</dbReference>
<feature type="compositionally biased region" description="Polar residues" evidence="1">
    <location>
        <begin position="244"/>
        <end position="256"/>
    </location>
</feature>
<sequence>MKRSREPEQEPSDQAQPGRGTADNGLKSSSIMAADEDAATSQQPASKIIELDLAETMSTPSDGSGGGNSHGSSIEIRCSLPPHQESLVFTTYQEYEAHYNQTHTNRCLECRKNFPSAHLLGLHIEEVHDAFAAVKRDRGERTYSCFVQGCDRKCSTPQKRKMHLIDKHMYPKEYFFAVTRDGIDGRHSMLSEGRRYRHRKPSVAASMASSAAAKPEKPETETPKEETSTEEAAVGTVAAETGKQKQGQNGPLQKQTLPEELNDVEMENKDQPQPQPWPAQKQKQIKEPVDVEMDDLAGAMSALRFVPSSVRFGRGGRKGFAKR</sequence>
<protein>
    <recommendedName>
        <fullName evidence="2">C2H2-type domain-containing protein</fullName>
    </recommendedName>
</protein>
<dbReference type="AlphaFoldDB" id="A0AAE0HVU3"/>
<organism evidence="3 4">
    <name type="scientific">Apodospora peruviana</name>
    <dbReference type="NCBI Taxonomy" id="516989"/>
    <lineage>
        <taxon>Eukaryota</taxon>
        <taxon>Fungi</taxon>
        <taxon>Dikarya</taxon>
        <taxon>Ascomycota</taxon>
        <taxon>Pezizomycotina</taxon>
        <taxon>Sordariomycetes</taxon>
        <taxon>Sordariomycetidae</taxon>
        <taxon>Sordariales</taxon>
        <taxon>Lasiosphaeriaceae</taxon>
        <taxon>Apodospora</taxon>
    </lineage>
</organism>
<reference evidence="3" key="1">
    <citation type="journal article" date="2023" name="Mol. Phylogenet. Evol.">
        <title>Genome-scale phylogeny and comparative genomics of the fungal order Sordariales.</title>
        <authorList>
            <person name="Hensen N."/>
            <person name="Bonometti L."/>
            <person name="Westerberg I."/>
            <person name="Brannstrom I.O."/>
            <person name="Guillou S."/>
            <person name="Cros-Aarteil S."/>
            <person name="Calhoun S."/>
            <person name="Haridas S."/>
            <person name="Kuo A."/>
            <person name="Mondo S."/>
            <person name="Pangilinan J."/>
            <person name="Riley R."/>
            <person name="LaButti K."/>
            <person name="Andreopoulos B."/>
            <person name="Lipzen A."/>
            <person name="Chen C."/>
            <person name="Yan M."/>
            <person name="Daum C."/>
            <person name="Ng V."/>
            <person name="Clum A."/>
            <person name="Steindorff A."/>
            <person name="Ohm R.A."/>
            <person name="Martin F."/>
            <person name="Silar P."/>
            <person name="Natvig D.O."/>
            <person name="Lalanne C."/>
            <person name="Gautier V."/>
            <person name="Ament-Velasquez S.L."/>
            <person name="Kruys A."/>
            <person name="Hutchinson M.I."/>
            <person name="Powell A.J."/>
            <person name="Barry K."/>
            <person name="Miller A.N."/>
            <person name="Grigoriev I.V."/>
            <person name="Debuchy R."/>
            <person name="Gladieux P."/>
            <person name="Hiltunen Thoren M."/>
            <person name="Johannesson H."/>
        </authorList>
    </citation>
    <scope>NUCLEOTIDE SEQUENCE</scope>
    <source>
        <strain evidence="3">CBS 118394</strain>
    </source>
</reference>
<name>A0AAE0HVU3_9PEZI</name>
<dbReference type="PANTHER" id="PTHR21354:SF0">
    <property type="entry name" value="ZINC FINGER PROTEIN 511"/>
    <property type="match status" value="1"/>
</dbReference>
<dbReference type="SMART" id="SM00355">
    <property type="entry name" value="ZnF_C2H2"/>
    <property type="match status" value="2"/>
</dbReference>
<gene>
    <name evidence="3" type="ORF">B0H66DRAFT_537105</name>
</gene>
<evidence type="ECO:0000313" key="4">
    <source>
        <dbReference type="Proteomes" id="UP001283341"/>
    </source>
</evidence>
<comment type="caution">
    <text evidence="3">The sequence shown here is derived from an EMBL/GenBank/DDBJ whole genome shotgun (WGS) entry which is preliminary data.</text>
</comment>
<dbReference type="InterPro" id="IPR039258">
    <property type="entry name" value="ZNF511"/>
</dbReference>
<dbReference type="Gene3D" id="3.30.160.60">
    <property type="entry name" value="Classic Zinc Finger"/>
    <property type="match status" value="1"/>
</dbReference>
<dbReference type="Proteomes" id="UP001283341">
    <property type="component" value="Unassembled WGS sequence"/>
</dbReference>
<evidence type="ECO:0000259" key="2">
    <source>
        <dbReference type="PROSITE" id="PS00028"/>
    </source>
</evidence>
<feature type="compositionally biased region" description="Low complexity" evidence="1">
    <location>
        <begin position="202"/>
        <end position="213"/>
    </location>
</feature>
<feature type="region of interest" description="Disordered" evidence="1">
    <location>
        <begin position="1"/>
        <end position="45"/>
    </location>
</feature>
<feature type="compositionally biased region" description="Basic and acidic residues" evidence="1">
    <location>
        <begin position="214"/>
        <end position="227"/>
    </location>
</feature>
<dbReference type="InterPro" id="IPR013087">
    <property type="entry name" value="Znf_C2H2_type"/>
</dbReference>
<accession>A0AAE0HVU3</accession>
<feature type="region of interest" description="Disordered" evidence="1">
    <location>
        <begin position="57"/>
        <end position="76"/>
    </location>
</feature>
<feature type="domain" description="C2H2-type" evidence="2">
    <location>
        <begin position="107"/>
        <end position="128"/>
    </location>
</feature>
<proteinExistence type="predicted"/>
<keyword evidence="4" id="KW-1185">Reference proteome</keyword>
<feature type="compositionally biased region" description="Low complexity" evidence="1">
    <location>
        <begin position="230"/>
        <end position="241"/>
    </location>
</feature>
<dbReference type="EMBL" id="JAUEDM010000007">
    <property type="protein sequence ID" value="KAK3313852.1"/>
    <property type="molecule type" value="Genomic_DNA"/>
</dbReference>
<dbReference type="PROSITE" id="PS00028">
    <property type="entry name" value="ZINC_FINGER_C2H2_1"/>
    <property type="match status" value="1"/>
</dbReference>
<feature type="region of interest" description="Disordered" evidence="1">
    <location>
        <begin position="190"/>
        <end position="286"/>
    </location>
</feature>
<reference evidence="3" key="2">
    <citation type="submission" date="2023-06" db="EMBL/GenBank/DDBJ databases">
        <authorList>
            <consortium name="Lawrence Berkeley National Laboratory"/>
            <person name="Haridas S."/>
            <person name="Hensen N."/>
            <person name="Bonometti L."/>
            <person name="Westerberg I."/>
            <person name="Brannstrom I.O."/>
            <person name="Guillou S."/>
            <person name="Cros-Aarteil S."/>
            <person name="Calhoun S."/>
            <person name="Kuo A."/>
            <person name="Mondo S."/>
            <person name="Pangilinan J."/>
            <person name="Riley R."/>
            <person name="Labutti K."/>
            <person name="Andreopoulos B."/>
            <person name="Lipzen A."/>
            <person name="Chen C."/>
            <person name="Yanf M."/>
            <person name="Daum C."/>
            <person name="Ng V."/>
            <person name="Clum A."/>
            <person name="Steindorff A."/>
            <person name="Ohm R."/>
            <person name="Martin F."/>
            <person name="Silar P."/>
            <person name="Natvig D."/>
            <person name="Lalanne C."/>
            <person name="Gautier V."/>
            <person name="Ament-Velasquez S.L."/>
            <person name="Kruys A."/>
            <person name="Hutchinson M.I."/>
            <person name="Powell A.J."/>
            <person name="Barry K."/>
            <person name="Miller A.N."/>
            <person name="Grigoriev I.V."/>
            <person name="Debuchy R."/>
            <person name="Gladieux P."/>
            <person name="Thoren M.H."/>
            <person name="Johannesson H."/>
        </authorList>
    </citation>
    <scope>NUCLEOTIDE SEQUENCE</scope>
    <source>
        <strain evidence="3">CBS 118394</strain>
    </source>
</reference>
<evidence type="ECO:0000256" key="1">
    <source>
        <dbReference type="SAM" id="MobiDB-lite"/>
    </source>
</evidence>